<keyword evidence="2" id="KW-1185">Reference proteome</keyword>
<name>A0ABQ9WZR7_9EUKA</name>
<dbReference type="PROSITE" id="PS51257">
    <property type="entry name" value="PROKAR_LIPOPROTEIN"/>
    <property type="match status" value="1"/>
</dbReference>
<sequence length="470" mass="53790">MFSLRHAFREGSIPSQFVLMFVSCFLQRHMSDTPETIDNSLRNFDWDGLIHHKNMIFKLLQMSVQFLIVNFHRLRKISPKLTESIFVEFDTHQHALTRIVEIITELTQRKDLAYHQSLFEYSLIMSFFFGKTLPDPIIQSICDETSFGVPSSFIRLNSAFVGFHPSFLFNHTSFNYHPRRQQGFLMELLCERVVRSSPHSFFDFGHFSPPIQSPGFLLFHLFGLHSLFFRGILPLHKEVRLYDFTGVVLGMFMSTIVHDAVGIRMLFLHSPPPLAVQFFALPICNVHSDGELFPFLRTFLRLVLPSCAPFGECKSFAMIFREFSTIRHHSAPLDEDNLDVLQIVLDLHWPSIPTSFDTPLLSIRSSINGISLTASDFMGLRSGYSVTQIDFKEPSPSLVSVELELMTRFVRVSSDAVRMELVRRGVLDVVVVSDNTTSGAEHADPSIRLLLLLLTSSLFSQINRIPRVLI</sequence>
<dbReference type="Proteomes" id="UP001281761">
    <property type="component" value="Unassembled WGS sequence"/>
</dbReference>
<evidence type="ECO:0000313" key="1">
    <source>
        <dbReference type="EMBL" id="KAK2944999.1"/>
    </source>
</evidence>
<evidence type="ECO:0000313" key="2">
    <source>
        <dbReference type="Proteomes" id="UP001281761"/>
    </source>
</evidence>
<reference evidence="1 2" key="1">
    <citation type="journal article" date="2022" name="bioRxiv">
        <title>Genomics of Preaxostyla Flagellates Illuminates Evolutionary Transitions and the Path Towards Mitochondrial Loss.</title>
        <authorList>
            <person name="Novak L.V.F."/>
            <person name="Treitli S.C."/>
            <person name="Pyrih J."/>
            <person name="Halakuc P."/>
            <person name="Pipaliya S.V."/>
            <person name="Vacek V."/>
            <person name="Brzon O."/>
            <person name="Soukal P."/>
            <person name="Eme L."/>
            <person name="Dacks J.B."/>
            <person name="Karnkowska A."/>
            <person name="Elias M."/>
            <person name="Hampl V."/>
        </authorList>
    </citation>
    <scope>NUCLEOTIDE SEQUENCE [LARGE SCALE GENOMIC DNA]</scope>
    <source>
        <strain evidence="1">NAU3</strain>
        <tissue evidence="1">Gut</tissue>
    </source>
</reference>
<comment type="caution">
    <text evidence="1">The sequence shown here is derived from an EMBL/GenBank/DDBJ whole genome shotgun (WGS) entry which is preliminary data.</text>
</comment>
<dbReference type="EMBL" id="JARBJD010000276">
    <property type="protein sequence ID" value="KAK2944999.1"/>
    <property type="molecule type" value="Genomic_DNA"/>
</dbReference>
<accession>A0ABQ9WZR7</accession>
<organism evidence="1 2">
    <name type="scientific">Blattamonas nauphoetae</name>
    <dbReference type="NCBI Taxonomy" id="2049346"/>
    <lineage>
        <taxon>Eukaryota</taxon>
        <taxon>Metamonada</taxon>
        <taxon>Preaxostyla</taxon>
        <taxon>Oxymonadida</taxon>
        <taxon>Blattamonas</taxon>
    </lineage>
</organism>
<proteinExistence type="predicted"/>
<gene>
    <name evidence="1" type="ORF">BLNAU_20076</name>
</gene>
<protein>
    <submittedName>
        <fullName evidence="1">Uncharacterized protein</fullName>
    </submittedName>
</protein>